<dbReference type="SUPFAM" id="SSF102114">
    <property type="entry name" value="Radical SAM enzymes"/>
    <property type="match status" value="1"/>
</dbReference>
<dbReference type="AlphaFoldDB" id="A0A484HKE0"/>
<reference evidence="8" key="1">
    <citation type="submission" date="2019-01" db="EMBL/GenBank/DDBJ databases">
        <authorList>
            <consortium name="Genoscope - CEA"/>
            <person name="William W."/>
        </authorList>
    </citation>
    <scope>NUCLEOTIDE SEQUENCE</scope>
    <source>
        <strain evidence="8">CR-1</strain>
    </source>
</reference>
<dbReference type="InterPro" id="IPR023404">
    <property type="entry name" value="rSAM_horseshoe"/>
</dbReference>
<sequence>MQLFNKYLYGILLIYNFRAGWRFWDNSINYQLNVGRIVKYKILFINSPLFMAESKDNSEDKLPPIGLGYIATSISNNGHDVEFLDAVSGEIGVKRIIEKIKSANPDFVAINIFSTNYELVKKIVTSVDIKVNFIIGGIVTKSIYKLINDWDTDNHIDIVFGDGELITEGIINNNLIQEPDAIADNRRFFLVDSKSPYFVQNISNLPLNRSFFEYEPIFNHHGDIEISVVTSRGCIHDCAFCSAARSMNREIKIRKKQKESIKNELKQISTMYPNVTAIRILDDLFLKNRQSLPEAIEIFSETHYNWRSMAHLKTFKGVDQNLLIELKKSGCIELFIGIESGSDRVLKIINKERADIDTLAILHNIFKAQIGVKGYFILGMPSETEAELIETYEFAKKIKNISIETGSCFRVSAFQFRPYHGTKIYNHLFAESSEDNPSITQNINLTKLIGGRSGFNFSSGNYSECNEKTLLKYIKSILDLNNFQV</sequence>
<keyword evidence="2" id="KW-0949">S-adenosyl-L-methionine</keyword>
<accession>A0A484HKE0</accession>
<evidence type="ECO:0000256" key="5">
    <source>
        <dbReference type="ARBA" id="ARBA00023014"/>
    </source>
</evidence>
<dbReference type="PANTHER" id="PTHR43409">
    <property type="entry name" value="ANAEROBIC MAGNESIUM-PROTOPORPHYRIN IX MONOMETHYL ESTER CYCLASE-RELATED"/>
    <property type="match status" value="1"/>
</dbReference>
<dbReference type="SMART" id="SM00729">
    <property type="entry name" value="Elp3"/>
    <property type="match status" value="1"/>
</dbReference>
<comment type="cofactor">
    <cofactor evidence="1">
        <name>[4Fe-4S] cluster</name>
        <dbReference type="ChEBI" id="CHEBI:49883"/>
    </cofactor>
</comment>
<dbReference type="InterPro" id="IPR036724">
    <property type="entry name" value="Cobalamin-bd_sf"/>
</dbReference>
<dbReference type="Gene3D" id="3.40.50.280">
    <property type="entry name" value="Cobalamin-binding domain"/>
    <property type="match status" value="1"/>
</dbReference>
<evidence type="ECO:0000256" key="3">
    <source>
        <dbReference type="ARBA" id="ARBA00022723"/>
    </source>
</evidence>
<dbReference type="InterPro" id="IPR006158">
    <property type="entry name" value="Cobalamin-bd"/>
</dbReference>
<dbReference type="Gene3D" id="3.80.30.20">
    <property type="entry name" value="tm_1862 like domain"/>
    <property type="match status" value="1"/>
</dbReference>
<dbReference type="SUPFAM" id="SSF52242">
    <property type="entry name" value="Cobalamin (vitamin B12)-binding domain"/>
    <property type="match status" value="1"/>
</dbReference>
<evidence type="ECO:0000313" key="8">
    <source>
        <dbReference type="EMBL" id="VEN74874.1"/>
    </source>
</evidence>
<evidence type="ECO:0000259" key="7">
    <source>
        <dbReference type="PROSITE" id="PS51918"/>
    </source>
</evidence>
<evidence type="ECO:0000259" key="6">
    <source>
        <dbReference type="PROSITE" id="PS51332"/>
    </source>
</evidence>
<dbReference type="Pfam" id="PF02310">
    <property type="entry name" value="B12-binding"/>
    <property type="match status" value="1"/>
</dbReference>
<dbReference type="GO" id="GO:0003824">
    <property type="term" value="F:catalytic activity"/>
    <property type="evidence" value="ECO:0007669"/>
    <property type="project" value="InterPro"/>
</dbReference>
<dbReference type="SFLD" id="SFLDG01082">
    <property type="entry name" value="B12-binding_domain_containing"/>
    <property type="match status" value="1"/>
</dbReference>
<dbReference type="PROSITE" id="PS51332">
    <property type="entry name" value="B12_BINDING"/>
    <property type="match status" value="1"/>
</dbReference>
<evidence type="ECO:0000256" key="1">
    <source>
        <dbReference type="ARBA" id="ARBA00001966"/>
    </source>
</evidence>
<dbReference type="SFLD" id="SFLDS00029">
    <property type="entry name" value="Radical_SAM"/>
    <property type="match status" value="1"/>
</dbReference>
<feature type="domain" description="B12-binding" evidence="6">
    <location>
        <begin position="46"/>
        <end position="181"/>
    </location>
</feature>
<organism evidence="8">
    <name type="scientific">uncultured Desulfobacteraceae bacterium</name>
    <dbReference type="NCBI Taxonomy" id="218296"/>
    <lineage>
        <taxon>Bacteria</taxon>
        <taxon>Pseudomonadati</taxon>
        <taxon>Thermodesulfobacteriota</taxon>
        <taxon>Desulfobacteria</taxon>
        <taxon>Desulfobacterales</taxon>
        <taxon>Desulfobacteraceae</taxon>
        <taxon>environmental samples</taxon>
    </lineage>
</organism>
<dbReference type="InterPro" id="IPR051198">
    <property type="entry name" value="BchE-like"/>
</dbReference>
<dbReference type="EMBL" id="CAACVI010000045">
    <property type="protein sequence ID" value="VEN74874.1"/>
    <property type="molecule type" value="Genomic_DNA"/>
</dbReference>
<feature type="domain" description="Radical SAM core" evidence="7">
    <location>
        <begin position="220"/>
        <end position="452"/>
    </location>
</feature>
<dbReference type="GO" id="GO:0031419">
    <property type="term" value="F:cobalamin binding"/>
    <property type="evidence" value="ECO:0007669"/>
    <property type="project" value="InterPro"/>
</dbReference>
<dbReference type="InterPro" id="IPR007197">
    <property type="entry name" value="rSAM"/>
</dbReference>
<keyword evidence="3" id="KW-0479">Metal-binding</keyword>
<dbReference type="InterPro" id="IPR058240">
    <property type="entry name" value="rSAM_sf"/>
</dbReference>
<evidence type="ECO:0000256" key="2">
    <source>
        <dbReference type="ARBA" id="ARBA00022691"/>
    </source>
</evidence>
<keyword evidence="5" id="KW-0411">Iron-sulfur</keyword>
<proteinExistence type="predicted"/>
<keyword evidence="4" id="KW-0408">Iron</keyword>
<dbReference type="Pfam" id="PF04055">
    <property type="entry name" value="Radical_SAM"/>
    <property type="match status" value="1"/>
</dbReference>
<protein>
    <submittedName>
        <fullName evidence="8">Uncharacterized protein</fullName>
    </submittedName>
</protein>
<dbReference type="PROSITE" id="PS51918">
    <property type="entry name" value="RADICAL_SAM"/>
    <property type="match status" value="1"/>
</dbReference>
<name>A0A484HKE0_9BACT</name>
<dbReference type="GO" id="GO:0046872">
    <property type="term" value="F:metal ion binding"/>
    <property type="evidence" value="ECO:0007669"/>
    <property type="project" value="UniProtKB-KW"/>
</dbReference>
<dbReference type="InterPro" id="IPR006638">
    <property type="entry name" value="Elp3/MiaA/NifB-like_rSAM"/>
</dbReference>
<dbReference type="GO" id="GO:0051536">
    <property type="term" value="F:iron-sulfur cluster binding"/>
    <property type="evidence" value="ECO:0007669"/>
    <property type="project" value="UniProtKB-KW"/>
</dbReference>
<evidence type="ECO:0000256" key="4">
    <source>
        <dbReference type="ARBA" id="ARBA00023004"/>
    </source>
</evidence>
<gene>
    <name evidence="8" type="ORF">EPICR_50153</name>
</gene>
<dbReference type="CDD" id="cd01335">
    <property type="entry name" value="Radical_SAM"/>
    <property type="match status" value="1"/>
</dbReference>